<dbReference type="GO" id="GO:0004252">
    <property type="term" value="F:serine-type endopeptidase activity"/>
    <property type="evidence" value="ECO:0007669"/>
    <property type="project" value="InterPro"/>
</dbReference>
<evidence type="ECO:0000256" key="2">
    <source>
        <dbReference type="ARBA" id="ARBA00022801"/>
    </source>
</evidence>
<keyword evidence="6" id="KW-1185">Reference proteome</keyword>
<dbReference type="EMBL" id="FOMS01000018">
    <property type="protein sequence ID" value="SFE84017.1"/>
    <property type="molecule type" value="Genomic_DNA"/>
</dbReference>
<evidence type="ECO:0000313" key="6">
    <source>
        <dbReference type="Proteomes" id="UP000325289"/>
    </source>
</evidence>
<dbReference type="AlphaFoldDB" id="A0A1I2DU73"/>
<gene>
    <name evidence="5" type="ORF">SAMN04515678_11861</name>
</gene>
<dbReference type="SUPFAM" id="SSF50156">
    <property type="entry name" value="PDZ domain-like"/>
    <property type="match status" value="1"/>
</dbReference>
<feature type="domain" description="PDZ" evidence="4">
    <location>
        <begin position="270"/>
        <end position="366"/>
    </location>
</feature>
<keyword evidence="1 5" id="KW-0645">Protease</keyword>
<dbReference type="InterPro" id="IPR001940">
    <property type="entry name" value="Peptidase_S1C"/>
</dbReference>
<dbReference type="CDD" id="cd10839">
    <property type="entry name" value="cpPDZ1_DegP-like"/>
    <property type="match status" value="1"/>
</dbReference>
<proteinExistence type="predicted"/>
<dbReference type="Gene3D" id="2.30.42.10">
    <property type="match status" value="1"/>
</dbReference>
<dbReference type="InterPro" id="IPR009003">
    <property type="entry name" value="Peptidase_S1_PA"/>
</dbReference>
<dbReference type="PANTHER" id="PTHR43343">
    <property type="entry name" value="PEPTIDASE S12"/>
    <property type="match status" value="1"/>
</dbReference>
<evidence type="ECO:0000256" key="3">
    <source>
        <dbReference type="SAM" id="SignalP"/>
    </source>
</evidence>
<evidence type="ECO:0000256" key="1">
    <source>
        <dbReference type="ARBA" id="ARBA00022670"/>
    </source>
</evidence>
<feature type="chain" id="PRO_5009302196" evidence="3">
    <location>
        <begin position="38"/>
        <end position="383"/>
    </location>
</feature>
<accession>A0A1I2DU73</accession>
<dbReference type="SMART" id="SM00228">
    <property type="entry name" value="PDZ"/>
    <property type="match status" value="1"/>
</dbReference>
<keyword evidence="2" id="KW-0378">Hydrolase</keyword>
<reference evidence="5 6" key="1">
    <citation type="submission" date="2016-10" db="EMBL/GenBank/DDBJ databases">
        <authorList>
            <person name="Varghese N."/>
            <person name="Submissions S."/>
        </authorList>
    </citation>
    <scope>NUCLEOTIDE SEQUENCE [LARGE SCALE GENOMIC DNA]</scope>
    <source>
        <strain evidence="6">YIM D21,KCTC 23444,ACCC 10710</strain>
    </source>
</reference>
<dbReference type="RefSeq" id="WP_149758539.1">
    <property type="nucleotide sequence ID" value="NZ_FOMS01000018.1"/>
</dbReference>
<feature type="signal peptide" evidence="3">
    <location>
        <begin position="1"/>
        <end position="37"/>
    </location>
</feature>
<dbReference type="InterPro" id="IPR001478">
    <property type="entry name" value="PDZ"/>
</dbReference>
<dbReference type="InterPro" id="IPR036034">
    <property type="entry name" value="PDZ_sf"/>
</dbReference>
<evidence type="ECO:0000313" key="5">
    <source>
        <dbReference type="EMBL" id="SFE84017.1"/>
    </source>
</evidence>
<dbReference type="Pfam" id="PF13180">
    <property type="entry name" value="PDZ_2"/>
    <property type="match status" value="1"/>
</dbReference>
<organism evidence="5 6">
    <name type="scientific">Roseivivax sediminis</name>
    <dbReference type="NCBI Taxonomy" id="936889"/>
    <lineage>
        <taxon>Bacteria</taxon>
        <taxon>Pseudomonadati</taxon>
        <taxon>Pseudomonadota</taxon>
        <taxon>Alphaproteobacteria</taxon>
        <taxon>Rhodobacterales</taxon>
        <taxon>Roseobacteraceae</taxon>
        <taxon>Roseivivax</taxon>
    </lineage>
</organism>
<dbReference type="Gene3D" id="2.40.10.120">
    <property type="match status" value="1"/>
</dbReference>
<dbReference type="InterPro" id="IPR051201">
    <property type="entry name" value="Chloro_Bact_Ser_Proteases"/>
</dbReference>
<dbReference type="PROSITE" id="PS50106">
    <property type="entry name" value="PDZ"/>
    <property type="match status" value="1"/>
</dbReference>
<dbReference type="PANTHER" id="PTHR43343:SF3">
    <property type="entry name" value="PROTEASE DO-LIKE 8, CHLOROPLASTIC"/>
    <property type="match status" value="1"/>
</dbReference>
<name>A0A1I2DU73_9RHOB</name>
<dbReference type="OrthoDB" id="9758917at2"/>
<sequence length="383" mass="40010">MTITNTHPRRAAPAFAVAAMLAAGGAMTLNGTLPAEAAPTPGNDYVELVSELSPAVVTIEVTKTRQNAQFEGQMPEGDFPWEEFMRRFGMPMPEGRGGPGRGMPSPQMQGAGTGFAISEDGRIVTNAHVVSGADEVTVKLEDGREFEAEIVGVDEASDLALLQIEAEGLDFVEFGDSTGLQVGQNVIAIGNPFGLGNTVTTGIVSALGRDINSGPFDDFIQTDAAINRGNSGGPLFNEAGEVVGVNTAIISPTGGSVGIGFSVPSELASDVIADLSDDGEVERGWLGVRIAPVSEDVARALGFDDDQGVMIENVQDDTPAEKAGLQDGDIVMSVNGNEMTGPRDLTRAIAVERPGAEVEIEVLRRGERETVTIELGNRADMPT</sequence>
<evidence type="ECO:0000259" key="4">
    <source>
        <dbReference type="PROSITE" id="PS50106"/>
    </source>
</evidence>
<dbReference type="Proteomes" id="UP000325289">
    <property type="component" value="Unassembled WGS sequence"/>
</dbReference>
<dbReference type="SUPFAM" id="SSF50494">
    <property type="entry name" value="Trypsin-like serine proteases"/>
    <property type="match status" value="1"/>
</dbReference>
<protein>
    <submittedName>
        <fullName evidence="5">Serine protease Do</fullName>
    </submittedName>
</protein>
<dbReference type="PRINTS" id="PR00834">
    <property type="entry name" value="PROTEASES2C"/>
</dbReference>
<keyword evidence="3" id="KW-0732">Signal</keyword>
<dbReference type="GO" id="GO:0006508">
    <property type="term" value="P:proteolysis"/>
    <property type="evidence" value="ECO:0007669"/>
    <property type="project" value="UniProtKB-KW"/>
</dbReference>
<dbReference type="Pfam" id="PF13365">
    <property type="entry name" value="Trypsin_2"/>
    <property type="match status" value="1"/>
</dbReference>